<proteinExistence type="predicted"/>
<protein>
    <submittedName>
        <fullName evidence="1">Uncharacterized protein</fullName>
    </submittedName>
</protein>
<name>W6Z6M4_COCMI</name>
<dbReference type="EMBL" id="KI963953">
    <property type="protein sequence ID" value="EUC47382.1"/>
    <property type="molecule type" value="Genomic_DNA"/>
</dbReference>
<dbReference type="HOGENOM" id="CLU_1524884_0_0_1"/>
<dbReference type="KEGG" id="bor:COCMIDRAFT_24704"/>
<reference evidence="1 2" key="1">
    <citation type="journal article" date="2013" name="PLoS Genet.">
        <title>Comparative genome structure, secondary metabolite, and effector coding capacity across Cochliobolus pathogens.</title>
        <authorList>
            <person name="Condon B.J."/>
            <person name="Leng Y."/>
            <person name="Wu D."/>
            <person name="Bushley K.E."/>
            <person name="Ohm R.A."/>
            <person name="Otillar R."/>
            <person name="Martin J."/>
            <person name="Schackwitz W."/>
            <person name="Grimwood J."/>
            <person name="MohdZainudin N."/>
            <person name="Xue C."/>
            <person name="Wang R."/>
            <person name="Manning V.A."/>
            <person name="Dhillon B."/>
            <person name="Tu Z.J."/>
            <person name="Steffenson B.J."/>
            <person name="Salamov A."/>
            <person name="Sun H."/>
            <person name="Lowry S."/>
            <person name="LaButti K."/>
            <person name="Han J."/>
            <person name="Copeland A."/>
            <person name="Lindquist E."/>
            <person name="Barry K."/>
            <person name="Schmutz J."/>
            <person name="Baker S.E."/>
            <person name="Ciuffetti L.M."/>
            <person name="Grigoriev I.V."/>
            <person name="Zhong S."/>
            <person name="Turgeon B.G."/>
        </authorList>
    </citation>
    <scope>NUCLEOTIDE SEQUENCE [LARGE SCALE GENOMIC DNA]</scope>
    <source>
        <strain evidence="1 2">ATCC 44560</strain>
    </source>
</reference>
<dbReference type="AlphaFoldDB" id="W6Z6M4"/>
<sequence>MDMRTGLNPASRHCFLLRTVSVSKMAKHTPRVQISDGEAIGEFRDSYSVAIHNNFISSKNHTSSLKPPLSEPSDIPVNTHVILAAKGVPNDGDVVRWEIPNQLYAICGYNYLPVTPSLSEDGIVAVIAKATIEVVAKASVTLGSDSKDGTTNAASSLTVNYLDETLSFASTELVSSLTTVGGFTITTGGGFTPHQAKRGV</sequence>
<evidence type="ECO:0000313" key="1">
    <source>
        <dbReference type="EMBL" id="EUC47382.1"/>
    </source>
</evidence>
<dbReference type="OrthoDB" id="10352551at2759"/>
<dbReference type="GeneID" id="19120625"/>
<dbReference type="RefSeq" id="XP_007686068.1">
    <property type="nucleotide sequence ID" value="XM_007687878.1"/>
</dbReference>
<dbReference type="Proteomes" id="UP000054032">
    <property type="component" value="Unassembled WGS sequence"/>
</dbReference>
<gene>
    <name evidence="1" type="ORF">COCMIDRAFT_24704</name>
</gene>
<evidence type="ECO:0000313" key="2">
    <source>
        <dbReference type="Proteomes" id="UP000054032"/>
    </source>
</evidence>
<accession>W6Z6M4</accession>
<keyword evidence="2" id="KW-1185">Reference proteome</keyword>
<organism evidence="1 2">
    <name type="scientific">Bipolaris oryzae ATCC 44560</name>
    <dbReference type="NCBI Taxonomy" id="930090"/>
    <lineage>
        <taxon>Eukaryota</taxon>
        <taxon>Fungi</taxon>
        <taxon>Dikarya</taxon>
        <taxon>Ascomycota</taxon>
        <taxon>Pezizomycotina</taxon>
        <taxon>Dothideomycetes</taxon>
        <taxon>Pleosporomycetidae</taxon>
        <taxon>Pleosporales</taxon>
        <taxon>Pleosporineae</taxon>
        <taxon>Pleosporaceae</taxon>
        <taxon>Bipolaris</taxon>
    </lineage>
</organism>